<dbReference type="PANTHER" id="PTHR30532">
    <property type="entry name" value="IRON III DICITRATE-BINDING PERIPLASMIC PROTEIN"/>
    <property type="match status" value="1"/>
</dbReference>
<dbReference type="InterPro" id="IPR051313">
    <property type="entry name" value="Bact_iron-sidero_bind"/>
</dbReference>
<comment type="similarity">
    <text evidence="2">Belongs to the bacterial solute-binding protein 8 family.</text>
</comment>
<comment type="caution">
    <text evidence="8">The sequence shown here is derived from an EMBL/GenBank/DDBJ whole genome shotgun (WGS) entry which is preliminary data.</text>
</comment>
<keyword evidence="4" id="KW-0410">Iron transport</keyword>
<evidence type="ECO:0000313" key="8">
    <source>
        <dbReference type="EMBL" id="MZI93733.1"/>
    </source>
</evidence>
<evidence type="ECO:0000313" key="9">
    <source>
        <dbReference type="Proteomes" id="UP000462621"/>
    </source>
</evidence>
<dbReference type="EMBL" id="WEKT01000017">
    <property type="protein sequence ID" value="MZI93733.1"/>
    <property type="molecule type" value="Genomic_DNA"/>
</dbReference>
<feature type="signal peptide" evidence="6">
    <location>
        <begin position="1"/>
        <end position="20"/>
    </location>
</feature>
<dbReference type="Gene3D" id="3.40.50.1980">
    <property type="entry name" value="Nitrogenase molybdenum iron protein domain"/>
    <property type="match status" value="2"/>
</dbReference>
<reference evidence="8 9" key="1">
    <citation type="submission" date="2019-10" db="EMBL/GenBank/DDBJ databases">
        <title>Vibrio sp. nov. isolated from a shrimp pond.</title>
        <authorList>
            <person name="Gomez-Gil B."/>
            <person name="Enciso-Ibarra J."/>
            <person name="Enciso-Ibarra K."/>
            <person name="Bolan-Mejia C."/>
        </authorList>
    </citation>
    <scope>NUCLEOTIDE SEQUENCE [LARGE SCALE GENOMIC DNA]</scope>
    <source>
        <strain evidence="8 9">CAIM 722</strain>
    </source>
</reference>
<evidence type="ECO:0000256" key="5">
    <source>
        <dbReference type="ARBA" id="ARBA00022729"/>
    </source>
</evidence>
<keyword evidence="3" id="KW-0813">Transport</keyword>
<feature type="chain" id="PRO_5031498722" evidence="6">
    <location>
        <begin position="21"/>
        <end position="303"/>
    </location>
</feature>
<evidence type="ECO:0000256" key="1">
    <source>
        <dbReference type="ARBA" id="ARBA00004196"/>
    </source>
</evidence>
<dbReference type="CDD" id="cd01140">
    <property type="entry name" value="FatB"/>
    <property type="match status" value="1"/>
</dbReference>
<evidence type="ECO:0000256" key="2">
    <source>
        <dbReference type="ARBA" id="ARBA00008814"/>
    </source>
</evidence>
<dbReference type="AlphaFoldDB" id="A0A7X4LKP1"/>
<organism evidence="8 9">
    <name type="scientific">Vibrio eleionomae</name>
    <dbReference type="NCBI Taxonomy" id="2653505"/>
    <lineage>
        <taxon>Bacteria</taxon>
        <taxon>Pseudomonadati</taxon>
        <taxon>Pseudomonadota</taxon>
        <taxon>Gammaproteobacteria</taxon>
        <taxon>Vibrionales</taxon>
        <taxon>Vibrionaceae</taxon>
        <taxon>Vibrio</taxon>
    </lineage>
</organism>
<dbReference type="PANTHER" id="PTHR30532:SF28">
    <property type="entry name" value="PETROBACTIN-BINDING PROTEIN YCLQ"/>
    <property type="match status" value="1"/>
</dbReference>
<accession>A0A7X4LKP1</accession>
<dbReference type="SUPFAM" id="SSF53807">
    <property type="entry name" value="Helical backbone' metal receptor"/>
    <property type="match status" value="1"/>
</dbReference>
<dbReference type="InterPro" id="IPR033870">
    <property type="entry name" value="FatB"/>
</dbReference>
<dbReference type="InterPro" id="IPR002491">
    <property type="entry name" value="ABC_transptr_periplasmic_BD"/>
</dbReference>
<gene>
    <name evidence="8" type="ORF">F9817_11065</name>
</gene>
<dbReference type="Pfam" id="PF01497">
    <property type="entry name" value="Peripla_BP_2"/>
    <property type="match status" value="1"/>
</dbReference>
<dbReference type="PROSITE" id="PS50983">
    <property type="entry name" value="FE_B12_PBP"/>
    <property type="match status" value="1"/>
</dbReference>
<sequence>MKASTSVAILGLLAAFSSQASTVTIQHELGKTTLEQQPKRVVVIGIGALDAIDAFGIKPVAVSKVGFMPDFLKKYQGEQYGSAGSLFDPDFEKIYSEKPDLIIIGPRAAKAYKELSDIAPTIVFGNVDTTDYWKNTQQQWRNLGKIFAIEPKVDAKIAQLDKEFKQIKAYNQAHHEDAMTVLSTGGNVSTFGEKSRFSSVYEDFGFTPTVKVKQSNRHGDLISYEYIREHNPQTLFIIDRDKLVNKGKSHTHEDFENALVKETDAYKHHRVTYLNLNAWYLGVAGVHATEQMIADMQQVVSVK</sequence>
<feature type="domain" description="Fe/B12 periplasmic-binding" evidence="7">
    <location>
        <begin position="40"/>
        <end position="303"/>
    </location>
</feature>
<protein>
    <submittedName>
        <fullName evidence="8">ABC transporter substrate-binding protein</fullName>
    </submittedName>
</protein>
<evidence type="ECO:0000259" key="7">
    <source>
        <dbReference type="PROSITE" id="PS50983"/>
    </source>
</evidence>
<dbReference type="GO" id="GO:1901678">
    <property type="term" value="P:iron coordination entity transport"/>
    <property type="evidence" value="ECO:0007669"/>
    <property type="project" value="UniProtKB-ARBA"/>
</dbReference>
<dbReference type="Proteomes" id="UP000462621">
    <property type="component" value="Unassembled WGS sequence"/>
</dbReference>
<keyword evidence="4" id="KW-0406">Ion transport</keyword>
<proteinExistence type="inferred from homology"/>
<keyword evidence="4" id="KW-0408">Iron</keyword>
<name>A0A7X4LKP1_9VIBR</name>
<keyword evidence="5 6" id="KW-0732">Signal</keyword>
<keyword evidence="9" id="KW-1185">Reference proteome</keyword>
<comment type="subcellular location">
    <subcellularLocation>
        <location evidence="1">Cell envelope</location>
    </subcellularLocation>
</comment>
<dbReference type="GO" id="GO:0030288">
    <property type="term" value="C:outer membrane-bounded periplasmic space"/>
    <property type="evidence" value="ECO:0007669"/>
    <property type="project" value="TreeGrafter"/>
</dbReference>
<dbReference type="RefSeq" id="WP_161155479.1">
    <property type="nucleotide sequence ID" value="NZ_WEKT01000017.1"/>
</dbReference>
<evidence type="ECO:0000256" key="6">
    <source>
        <dbReference type="SAM" id="SignalP"/>
    </source>
</evidence>
<evidence type="ECO:0000256" key="4">
    <source>
        <dbReference type="ARBA" id="ARBA00022496"/>
    </source>
</evidence>
<evidence type="ECO:0000256" key="3">
    <source>
        <dbReference type="ARBA" id="ARBA00022448"/>
    </source>
</evidence>